<keyword evidence="3" id="KW-1185">Reference proteome</keyword>
<organism evidence="2 3">
    <name type="scientific">Ohtaekwangia kribbensis</name>
    <dbReference type="NCBI Taxonomy" id="688913"/>
    <lineage>
        <taxon>Bacteria</taxon>
        <taxon>Pseudomonadati</taxon>
        <taxon>Bacteroidota</taxon>
        <taxon>Cytophagia</taxon>
        <taxon>Cytophagales</taxon>
        <taxon>Fulvivirgaceae</taxon>
        <taxon>Ohtaekwangia</taxon>
    </lineage>
</organism>
<keyword evidence="2" id="KW-0328">Glycosyltransferase</keyword>
<dbReference type="PANTHER" id="PTHR11608">
    <property type="entry name" value="BIFUNCTIONAL PROTEIN PYRR"/>
    <property type="match status" value="1"/>
</dbReference>
<gene>
    <name evidence="2" type="primary">upp</name>
    <name evidence="2" type="ORF">ACFQ21_14885</name>
</gene>
<dbReference type="SUPFAM" id="SSF53271">
    <property type="entry name" value="PRTase-like"/>
    <property type="match status" value="1"/>
</dbReference>
<feature type="domain" description="Phosphoribosyltransferase" evidence="1">
    <location>
        <begin position="14"/>
        <end position="212"/>
    </location>
</feature>
<keyword evidence="2" id="KW-0808">Transferase</keyword>
<accession>A0ABW3K324</accession>
<evidence type="ECO:0000313" key="2">
    <source>
        <dbReference type="EMBL" id="MFD1000609.1"/>
    </source>
</evidence>
<dbReference type="PANTHER" id="PTHR11608:SF0">
    <property type="entry name" value="BIFUNCTIONAL PROTEIN PYRR"/>
    <property type="match status" value="1"/>
</dbReference>
<dbReference type="NCBIfam" id="NF001097">
    <property type="entry name" value="PRK00129.1"/>
    <property type="match status" value="1"/>
</dbReference>
<comment type="caution">
    <text evidence="2">The sequence shown here is derived from an EMBL/GenBank/DDBJ whole genome shotgun (WGS) entry which is preliminary data.</text>
</comment>
<sequence>MVFNLSEQNSVANQFILELRDKTLQQDRMRFRKNMERLGEIMAYEVSKKFQYTTRIVETPLGKSRVNIVKQQPVLITILRAGFPYFQGFLNFFDQAEAGFVGAYRRESLHEVSIKLDYVSTPYLEGRDVILIDPMLATGQSIMDSVKQLTKRGTPGHIHIVSLVAAPEGIRFLTQHMNTPYSLWTCAIDENLNDQFYIVPGLGDAGDLAYGTKL</sequence>
<protein>
    <submittedName>
        <fullName evidence="2">Uracil phosphoribosyltransferase</fullName>
        <ecNumber evidence="2">2.4.2.9</ecNumber>
    </submittedName>
</protein>
<proteinExistence type="predicted"/>
<dbReference type="Gene3D" id="3.40.50.2020">
    <property type="match status" value="1"/>
</dbReference>
<dbReference type="GO" id="GO:0004845">
    <property type="term" value="F:uracil phosphoribosyltransferase activity"/>
    <property type="evidence" value="ECO:0007669"/>
    <property type="project" value="UniProtKB-EC"/>
</dbReference>
<reference evidence="3" key="1">
    <citation type="journal article" date="2019" name="Int. J. Syst. Evol. Microbiol.">
        <title>The Global Catalogue of Microorganisms (GCM) 10K type strain sequencing project: providing services to taxonomists for standard genome sequencing and annotation.</title>
        <authorList>
            <consortium name="The Broad Institute Genomics Platform"/>
            <consortium name="The Broad Institute Genome Sequencing Center for Infectious Disease"/>
            <person name="Wu L."/>
            <person name="Ma J."/>
        </authorList>
    </citation>
    <scope>NUCLEOTIDE SEQUENCE [LARGE SCALE GENOMIC DNA]</scope>
    <source>
        <strain evidence="3">CCUG 58938</strain>
    </source>
</reference>
<dbReference type="InterPro" id="IPR050137">
    <property type="entry name" value="PyrR_bifunctional"/>
</dbReference>
<dbReference type="EC" id="2.4.2.9" evidence="2"/>
<dbReference type="Proteomes" id="UP001597112">
    <property type="component" value="Unassembled WGS sequence"/>
</dbReference>
<evidence type="ECO:0000259" key="1">
    <source>
        <dbReference type="Pfam" id="PF14681"/>
    </source>
</evidence>
<dbReference type="CDD" id="cd06223">
    <property type="entry name" value="PRTases_typeI"/>
    <property type="match status" value="1"/>
</dbReference>
<dbReference type="Pfam" id="PF14681">
    <property type="entry name" value="UPRTase"/>
    <property type="match status" value="1"/>
</dbReference>
<dbReference type="EMBL" id="JBHTKA010000004">
    <property type="protein sequence ID" value="MFD1000609.1"/>
    <property type="molecule type" value="Genomic_DNA"/>
</dbReference>
<dbReference type="InterPro" id="IPR029057">
    <property type="entry name" value="PRTase-like"/>
</dbReference>
<name>A0ABW3K324_9BACT</name>
<evidence type="ECO:0000313" key="3">
    <source>
        <dbReference type="Proteomes" id="UP001597112"/>
    </source>
</evidence>
<dbReference type="InterPro" id="IPR000836">
    <property type="entry name" value="PRTase_dom"/>
</dbReference>
<dbReference type="RefSeq" id="WP_377580058.1">
    <property type="nucleotide sequence ID" value="NZ_JBHTKA010000004.1"/>
</dbReference>